<dbReference type="Proteomes" id="UP000093962">
    <property type="component" value="Unassembled WGS sequence"/>
</dbReference>
<evidence type="ECO:0000256" key="1">
    <source>
        <dbReference type="SAM" id="MobiDB-lite"/>
    </source>
</evidence>
<dbReference type="SUPFAM" id="SSF69047">
    <property type="entry name" value="Hypothetical protein YjbJ"/>
    <property type="match status" value="1"/>
</dbReference>
<reference evidence="2 3" key="1">
    <citation type="submission" date="2016-06" db="EMBL/GenBank/DDBJ databases">
        <authorList>
            <person name="Kjaerup R.B."/>
            <person name="Dalgaard T.S."/>
            <person name="Juul-Madsen H.R."/>
        </authorList>
    </citation>
    <scope>NUCLEOTIDE SEQUENCE [LARGE SCALE GENOMIC DNA]</scope>
    <source>
        <strain evidence="2 3">1199456.5</strain>
    </source>
</reference>
<feature type="compositionally biased region" description="Basic and acidic residues" evidence="1">
    <location>
        <begin position="166"/>
        <end position="179"/>
    </location>
</feature>
<feature type="region of interest" description="Disordered" evidence="1">
    <location>
        <begin position="72"/>
        <end position="185"/>
    </location>
</feature>
<dbReference type="InterPro" id="IPR036629">
    <property type="entry name" value="YjbJ_sf"/>
</dbReference>
<evidence type="ECO:0000313" key="2">
    <source>
        <dbReference type="EMBL" id="OBA83264.1"/>
    </source>
</evidence>
<accession>A0A1A0MCP5</accession>
<sequence>MGEHEKADEARKGLIDSIKGKAKEIAGAVTGNDSLTAEGQLEQAEARARREANTIEAVADAEAESATGLLSSAHHQAAGARGVVRNGTEAAEQAAREQQAAQVQQAAQAARHSAAQEQVRASVEEQREERQAEIRETADAAAAGREAGDALAEHRAAQNEAEEEQAEARRLRERAETLTDRTNLP</sequence>
<comment type="caution">
    <text evidence="2">The sequence shown here is derived from an EMBL/GenBank/DDBJ whole genome shotgun (WGS) entry which is preliminary data.</text>
</comment>
<protein>
    <submittedName>
        <fullName evidence="2">Uncharacterized protein</fullName>
    </submittedName>
</protein>
<dbReference type="OrthoDB" id="4633813at2"/>
<feature type="compositionally biased region" description="Low complexity" evidence="1">
    <location>
        <begin position="89"/>
        <end position="121"/>
    </location>
</feature>
<feature type="compositionally biased region" description="Basic and acidic residues" evidence="1">
    <location>
        <begin position="122"/>
        <end position="138"/>
    </location>
</feature>
<evidence type="ECO:0000313" key="3">
    <source>
        <dbReference type="Proteomes" id="UP000093962"/>
    </source>
</evidence>
<dbReference type="EMBL" id="LZSF01000212">
    <property type="protein sequence ID" value="OBA83264.1"/>
    <property type="molecule type" value="Genomic_DNA"/>
</dbReference>
<feature type="compositionally biased region" description="Basic and acidic residues" evidence="1">
    <location>
        <begin position="146"/>
        <end position="157"/>
    </location>
</feature>
<organism evidence="2 3">
    <name type="scientific">Mycolicibacterium mucogenicum</name>
    <name type="common">Mycobacterium mucogenicum</name>
    <dbReference type="NCBI Taxonomy" id="56689"/>
    <lineage>
        <taxon>Bacteria</taxon>
        <taxon>Bacillati</taxon>
        <taxon>Actinomycetota</taxon>
        <taxon>Actinomycetes</taxon>
        <taxon>Mycobacteriales</taxon>
        <taxon>Mycobacteriaceae</taxon>
        <taxon>Mycolicibacterium</taxon>
    </lineage>
</organism>
<dbReference type="AlphaFoldDB" id="A0A1A0MCP5"/>
<proteinExistence type="predicted"/>
<gene>
    <name evidence="2" type="ORF">A5642_26680</name>
</gene>
<name>A0A1A0MCP5_MYCMU</name>